<evidence type="ECO:0000313" key="2">
    <source>
        <dbReference type="EMBL" id="RUS79635.1"/>
    </source>
</evidence>
<dbReference type="PROSITE" id="PS51257">
    <property type="entry name" value="PROKAR_LIPOPROTEIN"/>
    <property type="match status" value="1"/>
</dbReference>
<evidence type="ECO:0000313" key="3">
    <source>
        <dbReference type="Proteomes" id="UP000271974"/>
    </source>
</evidence>
<feature type="signal peptide" evidence="1">
    <location>
        <begin position="1"/>
        <end position="18"/>
    </location>
</feature>
<gene>
    <name evidence="2" type="ORF">EGW08_012604</name>
</gene>
<keyword evidence="3" id="KW-1185">Reference proteome</keyword>
<dbReference type="AlphaFoldDB" id="A0A3S1C0K8"/>
<evidence type="ECO:0000256" key="1">
    <source>
        <dbReference type="SAM" id="SignalP"/>
    </source>
</evidence>
<dbReference type="OrthoDB" id="10638795at2759"/>
<accession>A0A3S1C0K8</accession>
<dbReference type="Proteomes" id="UP000271974">
    <property type="component" value="Unassembled WGS sequence"/>
</dbReference>
<keyword evidence="1" id="KW-0732">Signal</keyword>
<sequence length="214" mass="23467">MSKIAIIICLSLAVSCFAMPEEPCTEDVGSQCAGVRSTARDGATGKFYCCPNGGDPTESSHTTSIEGKQLHYYECTCMTPEEDAIPHYVVYIHVFVKKCRGQKKEKEKEKGMEITMSKITIIICLSLAVSCFAMPEEPCTEDVGNQCAGVRSTARDGVRSTARDGATGKFYCCPNGGDPTESSHTTSIEGKQLHYYECTCMTPEERCDKYSFFC</sequence>
<organism evidence="2 3">
    <name type="scientific">Elysia chlorotica</name>
    <name type="common">Eastern emerald elysia</name>
    <name type="synonym">Sea slug</name>
    <dbReference type="NCBI Taxonomy" id="188477"/>
    <lineage>
        <taxon>Eukaryota</taxon>
        <taxon>Metazoa</taxon>
        <taxon>Spiralia</taxon>
        <taxon>Lophotrochozoa</taxon>
        <taxon>Mollusca</taxon>
        <taxon>Gastropoda</taxon>
        <taxon>Heterobranchia</taxon>
        <taxon>Euthyneura</taxon>
        <taxon>Panpulmonata</taxon>
        <taxon>Sacoglossa</taxon>
        <taxon>Placobranchoidea</taxon>
        <taxon>Plakobranchidae</taxon>
        <taxon>Elysia</taxon>
    </lineage>
</organism>
<dbReference type="EMBL" id="RQTK01000438">
    <property type="protein sequence ID" value="RUS79635.1"/>
    <property type="molecule type" value="Genomic_DNA"/>
</dbReference>
<feature type="chain" id="PRO_5018782393" evidence="1">
    <location>
        <begin position="19"/>
        <end position="214"/>
    </location>
</feature>
<comment type="caution">
    <text evidence="2">The sequence shown here is derived from an EMBL/GenBank/DDBJ whole genome shotgun (WGS) entry which is preliminary data.</text>
</comment>
<proteinExistence type="predicted"/>
<protein>
    <submittedName>
        <fullName evidence="2">Uncharacterized protein</fullName>
    </submittedName>
</protein>
<name>A0A3S1C0K8_ELYCH</name>
<reference evidence="2 3" key="1">
    <citation type="submission" date="2019-01" db="EMBL/GenBank/DDBJ databases">
        <title>A draft genome assembly of the solar-powered sea slug Elysia chlorotica.</title>
        <authorList>
            <person name="Cai H."/>
            <person name="Li Q."/>
            <person name="Fang X."/>
            <person name="Li J."/>
            <person name="Curtis N.E."/>
            <person name="Altenburger A."/>
            <person name="Shibata T."/>
            <person name="Feng M."/>
            <person name="Maeda T."/>
            <person name="Schwartz J.A."/>
            <person name="Shigenobu S."/>
            <person name="Lundholm N."/>
            <person name="Nishiyama T."/>
            <person name="Yang H."/>
            <person name="Hasebe M."/>
            <person name="Li S."/>
            <person name="Pierce S.K."/>
            <person name="Wang J."/>
        </authorList>
    </citation>
    <scope>NUCLEOTIDE SEQUENCE [LARGE SCALE GENOMIC DNA]</scope>
    <source>
        <strain evidence="2">EC2010</strain>
        <tissue evidence="2">Whole organism of an adult</tissue>
    </source>
</reference>